<dbReference type="GO" id="GO:0008374">
    <property type="term" value="F:O-acyltransferase activity"/>
    <property type="evidence" value="ECO:0007669"/>
    <property type="project" value="InterPro"/>
</dbReference>
<keyword evidence="4" id="KW-0808">Transferase</keyword>
<evidence type="ECO:0000256" key="3">
    <source>
        <dbReference type="ARBA" id="ARBA00007282"/>
    </source>
</evidence>
<evidence type="ECO:0000256" key="8">
    <source>
        <dbReference type="SAM" id="Phobius"/>
    </source>
</evidence>
<evidence type="ECO:0000259" key="9">
    <source>
        <dbReference type="Pfam" id="PF13813"/>
    </source>
</evidence>
<dbReference type="InterPro" id="IPR044851">
    <property type="entry name" value="Wax_synthase"/>
</dbReference>
<feature type="transmembrane region" description="Helical" evidence="8">
    <location>
        <begin position="340"/>
        <end position="361"/>
    </location>
</feature>
<accession>A0A7S1B998</accession>
<evidence type="ECO:0000256" key="2">
    <source>
        <dbReference type="ARBA" id="ARBA00005179"/>
    </source>
</evidence>
<comment type="subcellular location">
    <subcellularLocation>
        <location evidence="1">Membrane</location>
        <topology evidence="1">Multi-pass membrane protein</topology>
    </subcellularLocation>
</comment>
<dbReference type="EMBL" id="HBFR01008659">
    <property type="protein sequence ID" value="CAD8879069.1"/>
    <property type="molecule type" value="Transcribed_RNA"/>
</dbReference>
<gene>
    <name evidence="10" type="ORF">CHYS00102_LOCUS6253</name>
</gene>
<name>A0A7S1B998_9STRA</name>
<feature type="transmembrane region" description="Helical" evidence="8">
    <location>
        <begin position="234"/>
        <end position="255"/>
    </location>
</feature>
<feature type="transmembrane region" description="Helical" evidence="8">
    <location>
        <begin position="306"/>
        <end position="328"/>
    </location>
</feature>
<evidence type="ECO:0000256" key="6">
    <source>
        <dbReference type="ARBA" id="ARBA00022989"/>
    </source>
</evidence>
<dbReference type="Pfam" id="PF13813">
    <property type="entry name" value="MBOAT_2"/>
    <property type="match status" value="1"/>
</dbReference>
<protein>
    <recommendedName>
        <fullName evidence="9">Wax synthase domain-containing protein</fullName>
    </recommendedName>
</protein>
<feature type="domain" description="Wax synthase" evidence="9">
    <location>
        <begin position="266"/>
        <end position="326"/>
    </location>
</feature>
<evidence type="ECO:0000256" key="4">
    <source>
        <dbReference type="ARBA" id="ARBA00022679"/>
    </source>
</evidence>
<dbReference type="AlphaFoldDB" id="A0A7S1B998"/>
<proteinExistence type="inferred from homology"/>
<dbReference type="PANTHER" id="PTHR31595">
    <property type="entry name" value="LONG-CHAIN-ALCOHOL O-FATTY-ACYLTRANSFERASE 3-RELATED"/>
    <property type="match status" value="1"/>
</dbReference>
<keyword evidence="6 8" id="KW-1133">Transmembrane helix</keyword>
<reference evidence="10" key="1">
    <citation type="submission" date="2021-01" db="EMBL/GenBank/DDBJ databases">
        <authorList>
            <person name="Corre E."/>
            <person name="Pelletier E."/>
            <person name="Niang G."/>
            <person name="Scheremetjew M."/>
            <person name="Finn R."/>
            <person name="Kale V."/>
            <person name="Holt S."/>
            <person name="Cochrane G."/>
            <person name="Meng A."/>
            <person name="Brown T."/>
            <person name="Cohen L."/>
        </authorList>
    </citation>
    <scope>NUCLEOTIDE SEQUENCE</scope>
    <source>
        <strain evidence="10">308</strain>
    </source>
</reference>
<comment type="similarity">
    <text evidence="3">Belongs to the wax synthase family.</text>
</comment>
<keyword evidence="7 8" id="KW-0472">Membrane</keyword>
<dbReference type="GO" id="GO:0016020">
    <property type="term" value="C:membrane"/>
    <property type="evidence" value="ECO:0007669"/>
    <property type="project" value="UniProtKB-SubCell"/>
</dbReference>
<feature type="transmembrane region" description="Helical" evidence="8">
    <location>
        <begin position="49"/>
        <end position="71"/>
    </location>
</feature>
<keyword evidence="5 8" id="KW-0812">Transmembrane</keyword>
<evidence type="ECO:0000256" key="7">
    <source>
        <dbReference type="ARBA" id="ARBA00023136"/>
    </source>
</evidence>
<feature type="transmembrane region" description="Helical" evidence="8">
    <location>
        <begin position="83"/>
        <end position="106"/>
    </location>
</feature>
<dbReference type="InterPro" id="IPR032805">
    <property type="entry name" value="Wax_synthase_dom"/>
</dbReference>
<feature type="transmembrane region" description="Helical" evidence="8">
    <location>
        <begin position="381"/>
        <end position="399"/>
    </location>
</feature>
<feature type="transmembrane region" description="Helical" evidence="8">
    <location>
        <begin position="112"/>
        <end position="131"/>
    </location>
</feature>
<organism evidence="10">
    <name type="scientific">Corethron hystrix</name>
    <dbReference type="NCBI Taxonomy" id="216773"/>
    <lineage>
        <taxon>Eukaryota</taxon>
        <taxon>Sar</taxon>
        <taxon>Stramenopiles</taxon>
        <taxon>Ochrophyta</taxon>
        <taxon>Bacillariophyta</taxon>
        <taxon>Coscinodiscophyceae</taxon>
        <taxon>Corethrophycidae</taxon>
        <taxon>Corethrales</taxon>
        <taxon>Corethraceae</taxon>
        <taxon>Corethron</taxon>
    </lineage>
</organism>
<evidence type="ECO:0000313" key="10">
    <source>
        <dbReference type="EMBL" id="CAD8879069.1"/>
    </source>
</evidence>
<sequence length="422" mass="47462">MIETTPSATSMFHRAFSQKLETDDRSPIVTFELPISGDSYGILLPNVGFWIQLIATVVVGGVFLSIISLAMHTFVVERRNTATAYLVGWGAVVPACILGPISILEFLDIRNLMLRFIIGCILPPITVYKCISTMYGTNPKEVEKSKKIFALFISSSQEIVFDPRTDEAAKATFSEVFSHLVKFLQYMMLNGIYFSWISAYEFHPFGVVAARDGYISSPSNIICLRQLANNFSIALLYQLLLTFFGEGLVAISSILTGLRFRKMMENPVFTSASPSDFWGQKWNLVIHENLKRGVYKPVRKRFSRNVAMVSSFVASGIFHEWILLVIYFRNYSECQDIRPCYKPVLGGALSFFAWNAVLVFLEYATGGVSIMPKFAAALPRFLRSLLVVFLALPLAHVFTKPYIDGHLFHDFRVALPILVKVS</sequence>
<dbReference type="PANTHER" id="PTHR31595:SF57">
    <property type="entry name" value="OS04G0481900 PROTEIN"/>
    <property type="match status" value="1"/>
</dbReference>
<comment type="pathway">
    <text evidence="2">Secondary metabolite biosynthesis.</text>
</comment>
<evidence type="ECO:0000256" key="1">
    <source>
        <dbReference type="ARBA" id="ARBA00004141"/>
    </source>
</evidence>
<dbReference type="GO" id="GO:0006629">
    <property type="term" value="P:lipid metabolic process"/>
    <property type="evidence" value="ECO:0007669"/>
    <property type="project" value="InterPro"/>
</dbReference>
<evidence type="ECO:0000256" key="5">
    <source>
        <dbReference type="ARBA" id="ARBA00022692"/>
    </source>
</evidence>